<reference evidence="3 4" key="1">
    <citation type="submission" date="2013-12" db="EMBL/GenBank/DDBJ databases">
        <authorList>
            <consortium name="DOE Joint Genome Institute"/>
            <person name="Muyzer G."/>
            <person name="Huntemann M."/>
            <person name="Han J."/>
            <person name="Chen A."/>
            <person name="Kyrpides N."/>
            <person name="Mavromatis K."/>
            <person name="Markowitz V."/>
            <person name="Palaniappan K."/>
            <person name="Ivanova N."/>
            <person name="Schaumberg A."/>
            <person name="Pati A."/>
            <person name="Liolios K."/>
            <person name="Nordberg H.P."/>
            <person name="Cantor M.N."/>
            <person name="Hua S.X."/>
            <person name="Woyke T."/>
        </authorList>
    </citation>
    <scope>NUCLEOTIDE SEQUENCE [LARGE SCALE GENOMIC DNA]</scope>
    <source>
        <strain evidence="3 4">ARh 1</strain>
    </source>
</reference>
<dbReference type="OrthoDB" id="8208091at2"/>
<protein>
    <recommendedName>
        <fullName evidence="2">Serine aminopeptidase S33 domain-containing protein</fullName>
    </recommendedName>
</protein>
<dbReference type="GO" id="GO:0052689">
    <property type="term" value="F:carboxylic ester hydrolase activity"/>
    <property type="evidence" value="ECO:0007669"/>
    <property type="project" value="TreeGrafter"/>
</dbReference>
<dbReference type="InterPro" id="IPR053145">
    <property type="entry name" value="AB_hydrolase_Est10"/>
</dbReference>
<dbReference type="KEGG" id="tti:THITH_09175"/>
<dbReference type="InterPro" id="IPR029058">
    <property type="entry name" value="AB_hydrolase_fold"/>
</dbReference>
<name>W0DN39_9GAMM</name>
<dbReference type="InterPro" id="IPR022742">
    <property type="entry name" value="Hydrolase_4"/>
</dbReference>
<dbReference type="AlphaFoldDB" id="W0DN39"/>
<organism evidence="3 4">
    <name type="scientific">Thioalkalivibrio paradoxus ARh 1</name>
    <dbReference type="NCBI Taxonomy" id="713585"/>
    <lineage>
        <taxon>Bacteria</taxon>
        <taxon>Pseudomonadati</taxon>
        <taxon>Pseudomonadota</taxon>
        <taxon>Gammaproteobacteria</taxon>
        <taxon>Chromatiales</taxon>
        <taxon>Ectothiorhodospiraceae</taxon>
        <taxon>Thioalkalivibrio</taxon>
    </lineage>
</organism>
<dbReference type="Gene3D" id="3.40.50.1820">
    <property type="entry name" value="alpha/beta hydrolase"/>
    <property type="match status" value="1"/>
</dbReference>
<evidence type="ECO:0000259" key="2">
    <source>
        <dbReference type="Pfam" id="PF12146"/>
    </source>
</evidence>
<evidence type="ECO:0000313" key="4">
    <source>
        <dbReference type="Proteomes" id="UP000005289"/>
    </source>
</evidence>
<keyword evidence="4" id="KW-1185">Reference proteome</keyword>
<dbReference type="HOGENOM" id="CLU_079627_0_0_6"/>
<feature type="domain" description="Serine aminopeptidase S33" evidence="2">
    <location>
        <begin position="50"/>
        <end position="280"/>
    </location>
</feature>
<dbReference type="PANTHER" id="PTHR43265:SF1">
    <property type="entry name" value="ESTERASE ESTD"/>
    <property type="match status" value="1"/>
</dbReference>
<dbReference type="Pfam" id="PF12146">
    <property type="entry name" value="Hydrolase_4"/>
    <property type="match status" value="1"/>
</dbReference>
<evidence type="ECO:0000256" key="1">
    <source>
        <dbReference type="SAM" id="SignalP"/>
    </source>
</evidence>
<dbReference type="STRING" id="713585.THITH_09175"/>
<proteinExistence type="predicted"/>
<feature type="signal peptide" evidence="1">
    <location>
        <begin position="1"/>
        <end position="25"/>
    </location>
</feature>
<keyword evidence="1" id="KW-0732">Signal</keyword>
<dbReference type="PANTHER" id="PTHR43265">
    <property type="entry name" value="ESTERASE ESTD"/>
    <property type="match status" value="1"/>
</dbReference>
<dbReference type="SUPFAM" id="SSF53474">
    <property type="entry name" value="alpha/beta-Hydrolases"/>
    <property type="match status" value="1"/>
</dbReference>
<dbReference type="Proteomes" id="UP000005289">
    <property type="component" value="Chromosome"/>
</dbReference>
<dbReference type="RefSeq" id="WP_006747418.1">
    <property type="nucleotide sequence ID" value="NZ_CP007029.1"/>
</dbReference>
<sequence>MSGLRKPLHAVWLALILWLPLAAAAAERVTLEHDGLTLVGHLQAPADPGDGVVLMLHGTLAHGRMETMATVQDLLAERGVNSLSVNLSYGIDGREGMFECDRPVTHGLDAHFSELQAWRTWLAEQGYGPVSLLGHSRGGNQIARFYQEYGPSDVPALVLIAPSTYDADRAAADYEVQSGMPLATPLEQAEELLRMEQPDTRLEGVRFLYCEELDVAPAAFLGYYRPEAAHDTPSVIDGVDVPTLVIIGSEDDVVADLPERMAGLADAANVTTATIDGADHFFRDFFADDVADAVVEFLD</sequence>
<gene>
    <name evidence="3" type="ORF">THITH_09175</name>
</gene>
<evidence type="ECO:0000313" key="3">
    <source>
        <dbReference type="EMBL" id="AHE98408.1"/>
    </source>
</evidence>
<accession>W0DN39</accession>
<dbReference type="EMBL" id="CP007029">
    <property type="protein sequence ID" value="AHE98408.1"/>
    <property type="molecule type" value="Genomic_DNA"/>
</dbReference>
<feature type="chain" id="PRO_5004786887" description="Serine aminopeptidase S33 domain-containing protein" evidence="1">
    <location>
        <begin position="26"/>
        <end position="299"/>
    </location>
</feature>